<reference evidence="10 11" key="1">
    <citation type="submission" date="2019-03" db="EMBL/GenBank/DDBJ databases">
        <title>Genomic Encyclopedia of Type Strains, Phase IV (KMG-IV): sequencing the most valuable type-strain genomes for metagenomic binning, comparative biology and taxonomic classification.</title>
        <authorList>
            <person name="Goeker M."/>
        </authorList>
    </citation>
    <scope>NUCLEOTIDE SEQUENCE [LARGE SCALE GENOMIC DNA]</scope>
    <source>
        <strain evidence="10 11">DSM 15969</strain>
    </source>
</reference>
<dbReference type="SUPFAM" id="SSF103481">
    <property type="entry name" value="Multidrug resistance efflux transporter EmrE"/>
    <property type="match status" value="2"/>
</dbReference>
<evidence type="ECO:0000256" key="8">
    <source>
        <dbReference type="SAM" id="Phobius"/>
    </source>
</evidence>
<feature type="transmembrane region" description="Helical" evidence="8">
    <location>
        <begin position="135"/>
        <end position="152"/>
    </location>
</feature>
<dbReference type="Pfam" id="PF00892">
    <property type="entry name" value="EamA"/>
    <property type="match status" value="2"/>
</dbReference>
<evidence type="ECO:0000256" key="5">
    <source>
        <dbReference type="ARBA" id="ARBA00022692"/>
    </source>
</evidence>
<evidence type="ECO:0000256" key="2">
    <source>
        <dbReference type="ARBA" id="ARBA00007362"/>
    </source>
</evidence>
<keyword evidence="7 8" id="KW-0472">Membrane</keyword>
<feature type="transmembrane region" description="Helical" evidence="8">
    <location>
        <begin position="104"/>
        <end position="123"/>
    </location>
</feature>
<dbReference type="InterPro" id="IPR037185">
    <property type="entry name" value="EmrE-like"/>
</dbReference>
<accession>A0A4R1Q413</accession>
<feature type="transmembrane region" description="Helical" evidence="8">
    <location>
        <begin position="66"/>
        <end position="83"/>
    </location>
</feature>
<feature type="domain" description="EamA" evidence="9">
    <location>
        <begin position="183"/>
        <end position="314"/>
    </location>
</feature>
<dbReference type="AlphaFoldDB" id="A0A4R1Q413"/>
<dbReference type="RefSeq" id="WP_312338521.1">
    <property type="nucleotide sequence ID" value="NZ_DAMAKO010000008.1"/>
</dbReference>
<gene>
    <name evidence="10" type="ORF">EV210_102421</name>
</gene>
<comment type="subcellular location">
    <subcellularLocation>
        <location evidence="1">Cell membrane</location>
        <topology evidence="1">Multi-pass membrane protein</topology>
    </subcellularLocation>
</comment>
<dbReference type="Proteomes" id="UP000295063">
    <property type="component" value="Unassembled WGS sequence"/>
</dbReference>
<comment type="caution">
    <text evidence="10">The sequence shown here is derived from an EMBL/GenBank/DDBJ whole genome shotgun (WGS) entry which is preliminary data.</text>
</comment>
<evidence type="ECO:0000313" key="11">
    <source>
        <dbReference type="Proteomes" id="UP000295063"/>
    </source>
</evidence>
<proteinExistence type="inferred from homology"/>
<dbReference type="PANTHER" id="PTHR22911:SF137">
    <property type="entry name" value="SOLUTE CARRIER FAMILY 35 MEMBER G2-RELATED"/>
    <property type="match status" value="1"/>
</dbReference>
<feature type="transmembrane region" description="Helical" evidence="8">
    <location>
        <begin position="236"/>
        <end position="259"/>
    </location>
</feature>
<keyword evidence="3" id="KW-0813">Transport</keyword>
<keyword evidence="5 8" id="KW-0812">Transmembrane</keyword>
<feature type="transmembrane region" description="Helical" evidence="8">
    <location>
        <begin position="266"/>
        <end position="291"/>
    </location>
</feature>
<dbReference type="GO" id="GO:0005886">
    <property type="term" value="C:plasma membrane"/>
    <property type="evidence" value="ECO:0007669"/>
    <property type="project" value="UniProtKB-SubCell"/>
</dbReference>
<name>A0A4R1Q413_9FIRM</name>
<evidence type="ECO:0000259" key="9">
    <source>
        <dbReference type="Pfam" id="PF00892"/>
    </source>
</evidence>
<evidence type="ECO:0000256" key="3">
    <source>
        <dbReference type="ARBA" id="ARBA00022448"/>
    </source>
</evidence>
<evidence type="ECO:0000256" key="4">
    <source>
        <dbReference type="ARBA" id="ARBA00022475"/>
    </source>
</evidence>
<evidence type="ECO:0000313" key="10">
    <source>
        <dbReference type="EMBL" id="TCL39503.1"/>
    </source>
</evidence>
<comment type="similarity">
    <text evidence="2">Belongs to the EamA transporter family.</text>
</comment>
<dbReference type="InterPro" id="IPR000620">
    <property type="entry name" value="EamA_dom"/>
</dbReference>
<dbReference type="InterPro" id="IPR004626">
    <property type="entry name" value="RarD"/>
</dbReference>
<dbReference type="PANTHER" id="PTHR22911">
    <property type="entry name" value="ACYL-MALONYL CONDENSING ENZYME-RELATED"/>
    <property type="match status" value="1"/>
</dbReference>
<dbReference type="NCBIfam" id="TIGR00688">
    <property type="entry name" value="rarD"/>
    <property type="match status" value="1"/>
</dbReference>
<feature type="transmembrane region" description="Helical" evidence="8">
    <location>
        <begin position="36"/>
        <end position="54"/>
    </location>
</feature>
<feature type="transmembrane region" description="Helical" evidence="8">
    <location>
        <begin position="181"/>
        <end position="198"/>
    </location>
</feature>
<evidence type="ECO:0000256" key="1">
    <source>
        <dbReference type="ARBA" id="ARBA00004651"/>
    </source>
</evidence>
<feature type="transmembrane region" description="Helical" evidence="8">
    <location>
        <begin position="297"/>
        <end position="318"/>
    </location>
</feature>
<feature type="domain" description="EamA" evidence="9">
    <location>
        <begin position="36"/>
        <end position="175"/>
    </location>
</feature>
<keyword evidence="6 8" id="KW-1133">Transmembrane helix</keyword>
<organism evidence="10 11">
    <name type="scientific">Anaerospora hongkongensis</name>
    <dbReference type="NCBI Taxonomy" id="244830"/>
    <lineage>
        <taxon>Bacteria</taxon>
        <taxon>Bacillati</taxon>
        <taxon>Bacillota</taxon>
        <taxon>Negativicutes</taxon>
        <taxon>Selenomonadales</taxon>
        <taxon>Sporomusaceae</taxon>
        <taxon>Anaerospora</taxon>
    </lineage>
</organism>
<evidence type="ECO:0000256" key="6">
    <source>
        <dbReference type="ARBA" id="ARBA00022989"/>
    </source>
</evidence>
<evidence type="ECO:0000256" key="7">
    <source>
        <dbReference type="ARBA" id="ARBA00023136"/>
    </source>
</evidence>
<protein>
    <submittedName>
        <fullName evidence="10">Chloramphenicol-sensitive protein RarD</fullName>
    </submittedName>
</protein>
<dbReference type="EMBL" id="SLUI01000002">
    <property type="protein sequence ID" value="TCL39503.1"/>
    <property type="molecule type" value="Genomic_DNA"/>
</dbReference>
<keyword evidence="4" id="KW-1003">Cell membrane</keyword>
<keyword evidence="11" id="KW-1185">Reference proteome</keyword>
<feature type="transmembrane region" description="Helical" evidence="8">
    <location>
        <begin position="210"/>
        <end position="230"/>
    </location>
</feature>
<sequence>MLNYIMAVQAKAILVKTNLEIRAIIKMKHNENRKQGFLSAVGAYLLWGILPIYWKLIANVTAQEIIAHRIFWSLVFMLGLVAVTNNKKMVYDELRQLQLSPGKLLALVAGTVLITLNWFIFIWAVNDNRVIETSLGYYISPLVSILLGVIVYKERLSQGQGLAVLLAAGGMLFMIANFGSVPWFAISLAVSFGLYGLCKKIAVLSPITSITLETLIVAPFALLYLLYIGFEGTASVHGLSLSLALLVGSGIVTPVPLLLFANSAKYLPLTIIGFVQYLAPTISLLIGVFLYHEKFTFVHSVSFGLIWTALLVFSLSSIKLSRLAGQPKNYEVALKNER</sequence>